<reference evidence="9 10" key="3">
    <citation type="submission" date="2019-11" db="EMBL/GenBank/DDBJ databases">
        <title>A de novo genome assembly of a pear dwarfing rootstock.</title>
        <authorList>
            <person name="Wang F."/>
            <person name="Wang J."/>
            <person name="Li S."/>
            <person name="Zhang Y."/>
            <person name="Fang M."/>
            <person name="Ma L."/>
            <person name="Zhao Y."/>
            <person name="Jiang S."/>
        </authorList>
    </citation>
    <scope>NUCLEOTIDE SEQUENCE [LARGE SCALE GENOMIC DNA]</scope>
    <source>
        <strain evidence="9">S2</strain>
        <tissue evidence="9">Leaf</tissue>
    </source>
</reference>
<comment type="similarity">
    <text evidence="6">Belongs to the AP2/ERF transcription factor family. ERF subfamily.</text>
</comment>
<evidence type="ECO:0000256" key="2">
    <source>
        <dbReference type="ARBA" id="ARBA00023015"/>
    </source>
</evidence>
<keyword evidence="3" id="KW-0238">DNA-binding</keyword>
<proteinExistence type="inferred from homology"/>
<reference evidence="9 10" key="1">
    <citation type="submission" date="2019-09" db="EMBL/GenBank/DDBJ databases">
        <authorList>
            <person name="Ou C."/>
        </authorList>
    </citation>
    <scope>NUCLEOTIDE SEQUENCE [LARGE SCALE GENOMIC DNA]</scope>
    <source>
        <strain evidence="9">S2</strain>
        <tissue evidence="9">Leaf</tissue>
    </source>
</reference>
<sequence length="304" mass="33859">MKVTHPQHDLDVRDYELGSEFSWLTSLRLSIIPPNSLLSTPQSQPTHTLAEAHEDYDKVDLKHGKRPLASVESKEKEEDQIFPVYSARSQQDTSAMVSALAQVIGNNSDQINNPLDQVQGISSLITSQSSPTETQSQPVLLQDQGNLRRQHYRGVRRRPWGKWAAEIRDPNKAARVWLGTFNTAEAAALAYDRAALRFKGSKAKLNFPERVVQGSSESGCLTLTTQLQYSLNNIPPEANISRPTYSNVFDYARYNNVTSTSSSSMPSQQAAELQSFSMQFGSSSSSSSVPPYKYRKDFDGSHSR</sequence>
<dbReference type="PROSITE" id="PS51032">
    <property type="entry name" value="AP2_ERF"/>
    <property type="match status" value="1"/>
</dbReference>
<gene>
    <name evidence="9" type="ORF">D8674_012209</name>
</gene>
<dbReference type="InterPro" id="IPR001471">
    <property type="entry name" value="AP2/ERF_dom"/>
</dbReference>
<dbReference type="OrthoDB" id="1925932at2759"/>
<dbReference type="Pfam" id="PF00847">
    <property type="entry name" value="AP2"/>
    <property type="match status" value="1"/>
</dbReference>
<evidence type="ECO:0000256" key="4">
    <source>
        <dbReference type="ARBA" id="ARBA00023163"/>
    </source>
</evidence>
<dbReference type="FunFam" id="3.30.730.10:FF:000001">
    <property type="entry name" value="Ethylene-responsive transcription factor 2"/>
    <property type="match status" value="1"/>
</dbReference>
<dbReference type="SUPFAM" id="SSF54171">
    <property type="entry name" value="DNA-binding domain"/>
    <property type="match status" value="1"/>
</dbReference>
<protein>
    <submittedName>
        <fullName evidence="9">Ethylene-responsive transcription factor ERF114-like</fullName>
    </submittedName>
</protein>
<dbReference type="PRINTS" id="PR00367">
    <property type="entry name" value="ETHRSPELEMNT"/>
</dbReference>
<name>A0A5N5G5J2_9ROSA</name>
<dbReference type="GO" id="GO:0009873">
    <property type="term" value="P:ethylene-activated signaling pathway"/>
    <property type="evidence" value="ECO:0007669"/>
    <property type="project" value="InterPro"/>
</dbReference>
<keyword evidence="5" id="KW-0539">Nucleus</keyword>
<organism evidence="9 10">
    <name type="scientific">Pyrus ussuriensis x Pyrus communis</name>
    <dbReference type="NCBI Taxonomy" id="2448454"/>
    <lineage>
        <taxon>Eukaryota</taxon>
        <taxon>Viridiplantae</taxon>
        <taxon>Streptophyta</taxon>
        <taxon>Embryophyta</taxon>
        <taxon>Tracheophyta</taxon>
        <taxon>Spermatophyta</taxon>
        <taxon>Magnoliopsida</taxon>
        <taxon>eudicotyledons</taxon>
        <taxon>Gunneridae</taxon>
        <taxon>Pentapetalae</taxon>
        <taxon>rosids</taxon>
        <taxon>fabids</taxon>
        <taxon>Rosales</taxon>
        <taxon>Rosaceae</taxon>
        <taxon>Amygdaloideae</taxon>
        <taxon>Maleae</taxon>
        <taxon>Pyrus</taxon>
    </lineage>
</organism>
<feature type="region of interest" description="Disordered" evidence="7">
    <location>
        <begin position="280"/>
        <end position="304"/>
    </location>
</feature>
<accession>A0A5N5G5J2</accession>
<evidence type="ECO:0000256" key="1">
    <source>
        <dbReference type="ARBA" id="ARBA00004123"/>
    </source>
</evidence>
<dbReference type="SMART" id="SM00380">
    <property type="entry name" value="AP2"/>
    <property type="match status" value="1"/>
</dbReference>
<dbReference type="GO" id="GO:0005634">
    <property type="term" value="C:nucleus"/>
    <property type="evidence" value="ECO:0007669"/>
    <property type="project" value="UniProtKB-SubCell"/>
</dbReference>
<dbReference type="InterPro" id="IPR044808">
    <property type="entry name" value="ERF_plant"/>
</dbReference>
<evidence type="ECO:0000256" key="6">
    <source>
        <dbReference type="ARBA" id="ARBA00024343"/>
    </source>
</evidence>
<evidence type="ECO:0000313" key="9">
    <source>
        <dbReference type="EMBL" id="KAB2609041.1"/>
    </source>
</evidence>
<keyword evidence="2" id="KW-0805">Transcription regulation</keyword>
<dbReference type="InterPro" id="IPR016177">
    <property type="entry name" value="DNA-bd_dom_sf"/>
</dbReference>
<dbReference type="PANTHER" id="PTHR31190:SF489">
    <property type="entry name" value="ETHYLENE-RESPONSIVE TRANSCRIPTION FACTOR ERF113-RELATED"/>
    <property type="match status" value="1"/>
</dbReference>
<evidence type="ECO:0000256" key="5">
    <source>
        <dbReference type="ARBA" id="ARBA00023242"/>
    </source>
</evidence>
<dbReference type="EMBL" id="SMOL01000553">
    <property type="protein sequence ID" value="KAB2609041.1"/>
    <property type="molecule type" value="Genomic_DNA"/>
</dbReference>
<dbReference type="GO" id="GO:0003677">
    <property type="term" value="F:DNA binding"/>
    <property type="evidence" value="ECO:0007669"/>
    <property type="project" value="UniProtKB-KW"/>
</dbReference>
<dbReference type="PANTHER" id="PTHR31190">
    <property type="entry name" value="DNA-BINDING DOMAIN"/>
    <property type="match status" value="1"/>
</dbReference>
<comment type="caution">
    <text evidence="9">The sequence shown here is derived from an EMBL/GenBank/DDBJ whole genome shotgun (WGS) entry which is preliminary data.</text>
</comment>
<dbReference type="InterPro" id="IPR036955">
    <property type="entry name" value="AP2/ERF_dom_sf"/>
</dbReference>
<keyword evidence="10" id="KW-1185">Reference proteome</keyword>
<dbReference type="Proteomes" id="UP000327157">
    <property type="component" value="Chromosome 14"/>
</dbReference>
<dbReference type="CDD" id="cd00018">
    <property type="entry name" value="AP2"/>
    <property type="match status" value="1"/>
</dbReference>
<feature type="compositionally biased region" description="Basic and acidic residues" evidence="7">
    <location>
        <begin position="294"/>
        <end position="304"/>
    </location>
</feature>
<dbReference type="AlphaFoldDB" id="A0A5N5G5J2"/>
<evidence type="ECO:0000256" key="7">
    <source>
        <dbReference type="SAM" id="MobiDB-lite"/>
    </source>
</evidence>
<feature type="domain" description="AP2/ERF" evidence="8">
    <location>
        <begin position="151"/>
        <end position="208"/>
    </location>
</feature>
<evidence type="ECO:0000313" key="10">
    <source>
        <dbReference type="Proteomes" id="UP000327157"/>
    </source>
</evidence>
<keyword evidence="4" id="KW-0804">Transcription</keyword>
<dbReference type="Gene3D" id="3.30.730.10">
    <property type="entry name" value="AP2/ERF domain"/>
    <property type="match status" value="1"/>
</dbReference>
<dbReference type="GO" id="GO:0003700">
    <property type="term" value="F:DNA-binding transcription factor activity"/>
    <property type="evidence" value="ECO:0007669"/>
    <property type="project" value="InterPro"/>
</dbReference>
<reference evidence="10" key="2">
    <citation type="submission" date="2019-10" db="EMBL/GenBank/DDBJ databases">
        <title>A de novo genome assembly of a pear dwarfing rootstock.</title>
        <authorList>
            <person name="Wang F."/>
            <person name="Wang J."/>
            <person name="Li S."/>
            <person name="Zhang Y."/>
            <person name="Fang M."/>
            <person name="Ma L."/>
            <person name="Zhao Y."/>
            <person name="Jiang S."/>
        </authorList>
    </citation>
    <scope>NUCLEOTIDE SEQUENCE [LARGE SCALE GENOMIC DNA]</scope>
</reference>
<comment type="subcellular location">
    <subcellularLocation>
        <location evidence="1">Nucleus</location>
    </subcellularLocation>
</comment>
<evidence type="ECO:0000259" key="8">
    <source>
        <dbReference type="PROSITE" id="PS51032"/>
    </source>
</evidence>
<evidence type="ECO:0000256" key="3">
    <source>
        <dbReference type="ARBA" id="ARBA00023125"/>
    </source>
</evidence>